<evidence type="ECO:0000256" key="1">
    <source>
        <dbReference type="ARBA" id="ARBA00022603"/>
    </source>
</evidence>
<dbReference type="InterPro" id="IPR050210">
    <property type="entry name" value="tRNA_Adenine-N(6)_MTase"/>
</dbReference>
<evidence type="ECO:0000313" key="4">
    <source>
        <dbReference type="EMBL" id="QDZ00461.1"/>
    </source>
</evidence>
<dbReference type="InterPro" id="IPR002052">
    <property type="entry name" value="DNA_methylase_N6_adenine_CS"/>
</dbReference>
<dbReference type="OrthoDB" id="5489421at2"/>
<organism evidence="4 5">
    <name type="scientific">Nitratireductor mangrovi</name>
    <dbReference type="NCBI Taxonomy" id="2599600"/>
    <lineage>
        <taxon>Bacteria</taxon>
        <taxon>Pseudomonadati</taxon>
        <taxon>Pseudomonadota</taxon>
        <taxon>Alphaproteobacteria</taxon>
        <taxon>Hyphomicrobiales</taxon>
        <taxon>Phyllobacteriaceae</taxon>
        <taxon>Nitratireductor</taxon>
    </lineage>
</organism>
<name>A0A5B8KY34_9HYPH</name>
<reference evidence="4" key="1">
    <citation type="submission" date="2020-04" db="EMBL/GenBank/DDBJ databases">
        <title>Nitratireductor sp. nov. isolated from mangrove soil.</title>
        <authorList>
            <person name="Ye Y."/>
        </authorList>
    </citation>
    <scope>NUCLEOTIDE SEQUENCE</scope>
    <source>
        <strain evidence="4">SY7</strain>
    </source>
</reference>
<dbReference type="GO" id="GO:0003676">
    <property type="term" value="F:nucleic acid binding"/>
    <property type="evidence" value="ECO:0007669"/>
    <property type="project" value="InterPro"/>
</dbReference>
<gene>
    <name evidence="4" type="ORF">FQ775_08755</name>
</gene>
<dbReference type="Proteomes" id="UP000321389">
    <property type="component" value="Chromosome"/>
</dbReference>
<keyword evidence="1 4" id="KW-0808">Transferase</keyword>
<evidence type="ECO:0000313" key="5">
    <source>
        <dbReference type="Proteomes" id="UP000321389"/>
    </source>
</evidence>
<dbReference type="Pfam" id="PF05175">
    <property type="entry name" value="MTS"/>
    <property type="match status" value="1"/>
</dbReference>
<sequence>MMALPDELAGSAFTVDVFHRGGFHLVQPAGNGHRAGMDAMMLAAAVPSIFPGDVADLGAGAGAAGLAVLSRCPARHCLLVERAPEMADCAERSLAHPGNNRLAGRASVLVTDVALTGKERRAAGLADNSFDFVIMNPPFNRPGDRRSPDALREAAHVMEDGLFERWLRTAAAILRPQGRLALIFRPQSLAEALAALQGRFGAVEIKPIHPRPNAAAIRVVIRAARGARRASQILPPLYLHDAEGNGFSAAADAINNGRGSLFGD</sequence>
<keyword evidence="2" id="KW-0949">S-adenosyl-L-methionine</keyword>
<dbReference type="PROSITE" id="PS00092">
    <property type="entry name" value="N6_MTASE"/>
    <property type="match status" value="1"/>
</dbReference>
<dbReference type="GO" id="GO:0032259">
    <property type="term" value="P:methylation"/>
    <property type="evidence" value="ECO:0007669"/>
    <property type="project" value="UniProtKB-KW"/>
</dbReference>
<dbReference type="RefSeq" id="WP_146299109.1">
    <property type="nucleotide sequence ID" value="NZ_CP042301.2"/>
</dbReference>
<dbReference type="InterPro" id="IPR007848">
    <property type="entry name" value="Small_mtfrase_dom"/>
</dbReference>
<dbReference type="GO" id="GO:0008170">
    <property type="term" value="F:N-methyltransferase activity"/>
    <property type="evidence" value="ECO:0007669"/>
    <property type="project" value="UniProtKB-ARBA"/>
</dbReference>
<evidence type="ECO:0000256" key="2">
    <source>
        <dbReference type="ARBA" id="ARBA00022691"/>
    </source>
</evidence>
<dbReference type="PANTHER" id="PTHR47739">
    <property type="entry name" value="TRNA1(VAL) (ADENINE(37)-N6)-METHYLTRANSFERASE"/>
    <property type="match status" value="1"/>
</dbReference>
<dbReference type="GO" id="GO:0008757">
    <property type="term" value="F:S-adenosylmethionine-dependent methyltransferase activity"/>
    <property type="evidence" value="ECO:0007669"/>
    <property type="project" value="UniProtKB-ARBA"/>
</dbReference>
<dbReference type="KEGG" id="niy:FQ775_08755"/>
<protein>
    <submittedName>
        <fullName evidence="4">Methyltransferase</fullName>
    </submittedName>
</protein>
<dbReference type="Gene3D" id="3.40.50.150">
    <property type="entry name" value="Vaccinia Virus protein VP39"/>
    <property type="match status" value="1"/>
</dbReference>
<accession>A0A5B8KY34</accession>
<dbReference type="SUPFAM" id="SSF53335">
    <property type="entry name" value="S-adenosyl-L-methionine-dependent methyltransferases"/>
    <property type="match status" value="1"/>
</dbReference>
<keyword evidence="1 4" id="KW-0489">Methyltransferase</keyword>
<proteinExistence type="predicted"/>
<evidence type="ECO:0000259" key="3">
    <source>
        <dbReference type="Pfam" id="PF05175"/>
    </source>
</evidence>
<dbReference type="PANTHER" id="PTHR47739:SF1">
    <property type="entry name" value="TRNA1(VAL) (ADENINE(37)-N6)-METHYLTRANSFERASE"/>
    <property type="match status" value="1"/>
</dbReference>
<dbReference type="InterPro" id="IPR029063">
    <property type="entry name" value="SAM-dependent_MTases_sf"/>
</dbReference>
<dbReference type="EMBL" id="CP042301">
    <property type="protein sequence ID" value="QDZ00461.1"/>
    <property type="molecule type" value="Genomic_DNA"/>
</dbReference>
<keyword evidence="5" id="KW-1185">Reference proteome</keyword>
<dbReference type="AlphaFoldDB" id="A0A5B8KY34"/>
<feature type="domain" description="Methyltransferase small" evidence="3">
    <location>
        <begin position="41"/>
        <end position="205"/>
    </location>
</feature>